<organism evidence="1 2">
    <name type="scientific">Cavenderia fasciculata</name>
    <name type="common">Slime mold</name>
    <name type="synonym">Dictyostelium fasciculatum</name>
    <dbReference type="NCBI Taxonomy" id="261658"/>
    <lineage>
        <taxon>Eukaryota</taxon>
        <taxon>Amoebozoa</taxon>
        <taxon>Evosea</taxon>
        <taxon>Eumycetozoa</taxon>
        <taxon>Dictyostelia</taxon>
        <taxon>Acytosteliales</taxon>
        <taxon>Cavenderiaceae</taxon>
        <taxon>Cavenderia</taxon>
    </lineage>
</organism>
<reference evidence="2" key="1">
    <citation type="journal article" date="2011" name="Genome Res.">
        <title>Phylogeny-wide analysis of social amoeba genomes highlights ancient origins for complex intercellular communication.</title>
        <authorList>
            <person name="Heidel A.J."/>
            <person name="Lawal H.M."/>
            <person name="Felder M."/>
            <person name="Schilde C."/>
            <person name="Helps N.R."/>
            <person name="Tunggal B."/>
            <person name="Rivero F."/>
            <person name="John U."/>
            <person name="Schleicher M."/>
            <person name="Eichinger L."/>
            <person name="Platzer M."/>
            <person name="Noegel A.A."/>
            <person name="Schaap P."/>
            <person name="Gloeckner G."/>
        </authorList>
    </citation>
    <scope>NUCLEOTIDE SEQUENCE [LARGE SCALE GENOMIC DNA]</scope>
    <source>
        <strain evidence="2">SH3</strain>
    </source>
</reference>
<gene>
    <name evidence="1" type="ORF">DFA_09170</name>
</gene>
<name>F4Q6W3_CACFS</name>
<accession>F4Q6W3</accession>
<dbReference type="EMBL" id="GL883024">
    <property type="protein sequence ID" value="EGG16145.1"/>
    <property type="molecule type" value="Genomic_DNA"/>
</dbReference>
<sequence length="60" mass="6783">MLFVALSKSIMMQNLSLSTSTTTTTSSTHYNVLTPSTNQSFNQVSIFSKPLWSRCLHYSY</sequence>
<keyword evidence="2" id="KW-1185">Reference proteome</keyword>
<protein>
    <submittedName>
        <fullName evidence="1">Uncharacterized protein</fullName>
    </submittedName>
</protein>
<evidence type="ECO:0000313" key="1">
    <source>
        <dbReference type="EMBL" id="EGG16145.1"/>
    </source>
</evidence>
<evidence type="ECO:0000313" key="2">
    <source>
        <dbReference type="Proteomes" id="UP000007797"/>
    </source>
</evidence>
<dbReference type="AlphaFoldDB" id="F4Q6W3"/>
<dbReference type="RefSeq" id="XP_004352598.1">
    <property type="nucleotide sequence ID" value="XM_004352546.1"/>
</dbReference>
<dbReference type="Proteomes" id="UP000007797">
    <property type="component" value="Unassembled WGS sequence"/>
</dbReference>
<dbReference type="KEGG" id="dfa:DFA_09170"/>
<proteinExistence type="predicted"/>
<dbReference type="GeneID" id="14868220"/>